<protein>
    <submittedName>
        <fullName evidence="1">B12.2</fullName>
    </submittedName>
</protein>
<proteinExistence type="predicted"/>
<evidence type="ECO:0000313" key="1">
    <source>
        <dbReference type="EMBL" id="BAF45659.1"/>
    </source>
</evidence>
<dbReference type="Proteomes" id="UP000204242">
    <property type="component" value="Genome"/>
</dbReference>
<reference evidence="1 2" key="1">
    <citation type="journal article" date="2007" name="Virology">
        <title>Shared and species-specific features among ichnovirus genomes.</title>
        <authorList>
            <person name="Tanaka K."/>
            <person name="Lapointe R."/>
            <person name="Barney W.E."/>
            <person name="Makkay A.M."/>
            <person name="Stoltz D."/>
            <person name="Cusson M."/>
            <person name="Webb B.A."/>
        </authorList>
    </citation>
    <scope>NUCLEOTIDE SEQUENCE [LARGE SCALE GENOMIC DNA]</scope>
</reference>
<organism evidence="1 2">
    <name type="scientific">Ichnoviriform fugitivi</name>
    <dbReference type="NCBI Taxonomy" id="265522"/>
    <lineage>
        <taxon>Viruses</taxon>
        <taxon>Viruses incertae sedis</taxon>
        <taxon>Polydnaviriformidae</taxon>
        <taxon>Ichnoviriform</taxon>
    </lineage>
</organism>
<sequence>MLHELRHIRSCWARVHERTCRSLQNIETWPATKLLLPVILFVLTSKPGMLRSHVYSLRRHDNTVSLYSRSPIQLSYLFNKLTQVAVHAHAKHVCSVGRNRRDSDNYYFGHFPTSCFKTMPML</sequence>
<dbReference type="KEGG" id="vg:5076307"/>
<dbReference type="EMBL" id="AB291174">
    <property type="protein sequence ID" value="BAF45659.1"/>
    <property type="molecule type" value="Genomic_DNA"/>
</dbReference>
<dbReference type="GeneID" id="5076307"/>
<dbReference type="RefSeq" id="YP_001031257.1">
    <property type="nucleotide sequence ID" value="NC_008965.1"/>
</dbReference>
<name>A2Q0E4_9VIRU</name>
<evidence type="ECO:0000313" key="2">
    <source>
        <dbReference type="Proteomes" id="UP000204242"/>
    </source>
</evidence>
<accession>A2Q0E4</accession>